<dbReference type="PhylomeDB" id="A7SXR5"/>
<dbReference type="HOGENOM" id="CLU_2055601_0_0_1"/>
<evidence type="ECO:0000256" key="6">
    <source>
        <dbReference type="SAM" id="Phobius"/>
    </source>
</evidence>
<feature type="transmembrane region" description="Helical" evidence="6">
    <location>
        <begin position="88"/>
        <end position="106"/>
    </location>
</feature>
<evidence type="ECO:0000256" key="3">
    <source>
        <dbReference type="ARBA" id="ARBA00022692"/>
    </source>
</evidence>
<dbReference type="FunFam" id="1.10.287.70:FF:000086">
    <property type="entry name" value="Polycystic kidney disease 2"/>
    <property type="match status" value="1"/>
</dbReference>
<gene>
    <name evidence="8" type="ORF">NEMVEDRAFT_v1g137041</name>
</gene>
<evidence type="ECO:0000313" key="9">
    <source>
        <dbReference type="Proteomes" id="UP000001593"/>
    </source>
</evidence>
<feature type="domain" description="Polycystin cation channel PKD1/PKD2" evidence="7">
    <location>
        <begin position="2"/>
        <end position="113"/>
    </location>
</feature>
<evidence type="ECO:0000313" key="8">
    <source>
        <dbReference type="EMBL" id="EDO31498.1"/>
    </source>
</evidence>
<evidence type="ECO:0000256" key="5">
    <source>
        <dbReference type="ARBA" id="ARBA00023136"/>
    </source>
</evidence>
<dbReference type="Proteomes" id="UP000001593">
    <property type="component" value="Unassembled WGS sequence"/>
</dbReference>
<evidence type="ECO:0000256" key="1">
    <source>
        <dbReference type="ARBA" id="ARBA00004141"/>
    </source>
</evidence>
<accession>A7SXR5</accession>
<dbReference type="InParanoid" id="A7SXR5"/>
<dbReference type="AlphaFoldDB" id="A7SXR5"/>
<dbReference type="InterPro" id="IPR051223">
    <property type="entry name" value="Polycystin"/>
</dbReference>
<dbReference type="EMBL" id="DS469895">
    <property type="protein sequence ID" value="EDO31498.1"/>
    <property type="molecule type" value="Genomic_DNA"/>
</dbReference>
<name>A7SXR5_NEMVE</name>
<dbReference type="eggNOG" id="KOG3599">
    <property type="taxonomic scope" value="Eukaryota"/>
</dbReference>
<feature type="transmembrane region" description="Helical" evidence="6">
    <location>
        <begin position="22"/>
        <end position="45"/>
    </location>
</feature>
<dbReference type="Gene3D" id="1.10.287.70">
    <property type="match status" value="1"/>
</dbReference>
<dbReference type="InterPro" id="IPR013122">
    <property type="entry name" value="PKD1_2_channel"/>
</dbReference>
<comment type="similarity">
    <text evidence="2">Belongs to the polycystin family.</text>
</comment>
<keyword evidence="4 6" id="KW-1133">Transmembrane helix</keyword>
<sequence length="135" mass="15608">MLRFNPHIIIFMTSLKTARNTIIPYSIIIFILMLAYAILGTMVFGNTMYEFSGMKESIFTVLLMSLGAQMKFPNLIEDFKVEGPIYGFSYKLLMSFIFVNFFVAILNDSYEDVKASTDKNSKEFEMAEFILDRLK</sequence>
<dbReference type="PANTHER" id="PTHR10877:SF150">
    <property type="entry name" value="REJ DOMAIN-CONTAINING PROTEIN"/>
    <property type="match status" value="1"/>
</dbReference>
<evidence type="ECO:0000259" key="7">
    <source>
        <dbReference type="Pfam" id="PF08016"/>
    </source>
</evidence>
<proteinExistence type="inferred from homology"/>
<evidence type="ECO:0000256" key="4">
    <source>
        <dbReference type="ARBA" id="ARBA00022989"/>
    </source>
</evidence>
<dbReference type="Pfam" id="PF08016">
    <property type="entry name" value="PKD_channel"/>
    <property type="match status" value="1"/>
</dbReference>
<dbReference type="STRING" id="45351.A7SXR5"/>
<comment type="subcellular location">
    <subcellularLocation>
        <location evidence="1">Membrane</location>
        <topology evidence="1">Multi-pass membrane protein</topology>
    </subcellularLocation>
</comment>
<dbReference type="GO" id="GO:0016020">
    <property type="term" value="C:membrane"/>
    <property type="evidence" value="ECO:0007669"/>
    <property type="project" value="UniProtKB-SubCell"/>
</dbReference>
<keyword evidence="9" id="KW-1185">Reference proteome</keyword>
<protein>
    <recommendedName>
        <fullName evidence="7">Polycystin cation channel PKD1/PKD2 domain-containing protein</fullName>
    </recommendedName>
</protein>
<keyword evidence="3 6" id="KW-0812">Transmembrane</keyword>
<evidence type="ECO:0000256" key="2">
    <source>
        <dbReference type="ARBA" id="ARBA00007200"/>
    </source>
</evidence>
<organism evidence="8 9">
    <name type="scientific">Nematostella vectensis</name>
    <name type="common">Starlet sea anemone</name>
    <dbReference type="NCBI Taxonomy" id="45351"/>
    <lineage>
        <taxon>Eukaryota</taxon>
        <taxon>Metazoa</taxon>
        <taxon>Cnidaria</taxon>
        <taxon>Anthozoa</taxon>
        <taxon>Hexacorallia</taxon>
        <taxon>Actiniaria</taxon>
        <taxon>Edwardsiidae</taxon>
        <taxon>Nematostella</taxon>
    </lineage>
</organism>
<feature type="non-terminal residue" evidence="8">
    <location>
        <position position="135"/>
    </location>
</feature>
<reference evidence="8 9" key="1">
    <citation type="journal article" date="2007" name="Science">
        <title>Sea anemone genome reveals ancestral eumetazoan gene repertoire and genomic organization.</title>
        <authorList>
            <person name="Putnam N.H."/>
            <person name="Srivastava M."/>
            <person name="Hellsten U."/>
            <person name="Dirks B."/>
            <person name="Chapman J."/>
            <person name="Salamov A."/>
            <person name="Terry A."/>
            <person name="Shapiro H."/>
            <person name="Lindquist E."/>
            <person name="Kapitonov V.V."/>
            <person name="Jurka J."/>
            <person name="Genikhovich G."/>
            <person name="Grigoriev I.V."/>
            <person name="Lucas S.M."/>
            <person name="Steele R.E."/>
            <person name="Finnerty J.R."/>
            <person name="Technau U."/>
            <person name="Martindale M.Q."/>
            <person name="Rokhsar D.S."/>
        </authorList>
    </citation>
    <scope>NUCLEOTIDE SEQUENCE [LARGE SCALE GENOMIC DNA]</scope>
    <source>
        <strain evidence="9">CH2 X CH6</strain>
    </source>
</reference>
<keyword evidence="5 6" id="KW-0472">Membrane</keyword>
<dbReference type="PANTHER" id="PTHR10877">
    <property type="entry name" value="POLYCYSTIN FAMILY MEMBER"/>
    <property type="match status" value="1"/>
</dbReference>